<dbReference type="SUPFAM" id="SSF50685">
    <property type="entry name" value="Barwin-like endoglucanases"/>
    <property type="match status" value="1"/>
</dbReference>
<name>A0A9P0Z4P8_CUSEU</name>
<dbReference type="PANTHER" id="PTHR31692">
    <property type="entry name" value="EXPANSIN-B3"/>
    <property type="match status" value="1"/>
</dbReference>
<dbReference type="OrthoDB" id="406505at2759"/>
<evidence type="ECO:0000256" key="3">
    <source>
        <dbReference type="RuleBase" id="RU003460"/>
    </source>
</evidence>
<dbReference type="SMART" id="SM00837">
    <property type="entry name" value="DPBB_1"/>
    <property type="match status" value="1"/>
</dbReference>
<evidence type="ECO:0000259" key="5">
    <source>
        <dbReference type="PROSITE" id="PS50843"/>
    </source>
</evidence>
<dbReference type="InterPro" id="IPR007118">
    <property type="entry name" value="Expan_Lol_pI"/>
</dbReference>
<dbReference type="InterPro" id="IPR007117">
    <property type="entry name" value="Expansin_CBD"/>
</dbReference>
<dbReference type="GO" id="GO:0006949">
    <property type="term" value="P:syncytium formation"/>
    <property type="evidence" value="ECO:0007669"/>
    <property type="project" value="TreeGrafter"/>
</dbReference>
<protein>
    <submittedName>
        <fullName evidence="6">Uncharacterized protein</fullName>
    </submittedName>
</protein>
<comment type="caution">
    <text evidence="6">The sequence shown here is derived from an EMBL/GenBank/DDBJ whole genome shotgun (WGS) entry which is preliminary data.</text>
</comment>
<evidence type="ECO:0000256" key="1">
    <source>
        <dbReference type="ARBA" id="ARBA00004613"/>
    </source>
</evidence>
<dbReference type="Gene3D" id="2.60.40.760">
    <property type="entry name" value="Expansin, cellulose-binding-like domain"/>
    <property type="match status" value="1"/>
</dbReference>
<comment type="similarity">
    <text evidence="3">Belongs to the expansin family.</text>
</comment>
<gene>
    <name evidence="6" type="ORF">CEURO_LOCUS10762</name>
</gene>
<dbReference type="Pfam" id="PF03330">
    <property type="entry name" value="DPBB_1"/>
    <property type="match status" value="1"/>
</dbReference>
<sequence>MVDVQPLKARVGAVSPQLFEDGEGCGTCYKVRCLDTTICSNKSVTIVVADLAPPRYTDAPLFDLCGAAFGRMAVAGRGTDLRDRGEMPIVFRRTRCTYRKNIAFHVNEGSTAYYISLLVAFENGDGDVASMSIQEDGSDEWLEMSHSWGASWMINAGRALRGPFSVRVTTLSTGATLTARDVIPDDWTPKTTYTSGINF</sequence>
<evidence type="ECO:0000259" key="4">
    <source>
        <dbReference type="PROSITE" id="PS50842"/>
    </source>
</evidence>
<dbReference type="GO" id="GO:0005576">
    <property type="term" value="C:extracellular region"/>
    <property type="evidence" value="ECO:0007669"/>
    <property type="project" value="UniProtKB-SubCell"/>
</dbReference>
<proteinExistence type="inferred from homology"/>
<dbReference type="SUPFAM" id="SSF49590">
    <property type="entry name" value="PHL pollen allergen"/>
    <property type="match status" value="1"/>
</dbReference>
<dbReference type="InterPro" id="IPR036749">
    <property type="entry name" value="Expansin_CBD_sf"/>
</dbReference>
<organism evidence="6 7">
    <name type="scientific">Cuscuta europaea</name>
    <name type="common">European dodder</name>
    <dbReference type="NCBI Taxonomy" id="41803"/>
    <lineage>
        <taxon>Eukaryota</taxon>
        <taxon>Viridiplantae</taxon>
        <taxon>Streptophyta</taxon>
        <taxon>Embryophyta</taxon>
        <taxon>Tracheophyta</taxon>
        <taxon>Spermatophyta</taxon>
        <taxon>Magnoliopsida</taxon>
        <taxon>eudicotyledons</taxon>
        <taxon>Gunneridae</taxon>
        <taxon>Pentapetalae</taxon>
        <taxon>asterids</taxon>
        <taxon>lamiids</taxon>
        <taxon>Solanales</taxon>
        <taxon>Convolvulaceae</taxon>
        <taxon>Cuscuteae</taxon>
        <taxon>Cuscuta</taxon>
        <taxon>Cuscuta subgen. Cuscuta</taxon>
    </lineage>
</organism>
<feature type="domain" description="Expansin-like EG45" evidence="4">
    <location>
        <begin position="1"/>
        <end position="101"/>
    </location>
</feature>
<dbReference type="PRINTS" id="PR00829">
    <property type="entry name" value="LOLP1ALLERGN"/>
</dbReference>
<dbReference type="InterPro" id="IPR036908">
    <property type="entry name" value="RlpA-like_sf"/>
</dbReference>
<dbReference type="PROSITE" id="PS50843">
    <property type="entry name" value="EXPANSIN_CBD"/>
    <property type="match status" value="1"/>
</dbReference>
<evidence type="ECO:0000313" key="6">
    <source>
        <dbReference type="EMBL" id="CAH9089180.1"/>
    </source>
</evidence>
<feature type="domain" description="Expansin-like CBD" evidence="5">
    <location>
        <begin position="113"/>
        <end position="195"/>
    </location>
</feature>
<dbReference type="AlphaFoldDB" id="A0A9P0Z4P8"/>
<dbReference type="Pfam" id="PF01357">
    <property type="entry name" value="Expansin_C"/>
    <property type="match status" value="1"/>
</dbReference>
<dbReference type="GO" id="GO:0009506">
    <property type="term" value="C:plasmodesma"/>
    <property type="evidence" value="ECO:0007669"/>
    <property type="project" value="TreeGrafter"/>
</dbReference>
<dbReference type="EMBL" id="CAMAPE010000020">
    <property type="protein sequence ID" value="CAH9089180.1"/>
    <property type="molecule type" value="Genomic_DNA"/>
</dbReference>
<keyword evidence="2" id="KW-0964">Secreted</keyword>
<dbReference type="InterPro" id="IPR007112">
    <property type="entry name" value="Expansin/allergen_DPBB_dom"/>
</dbReference>
<dbReference type="Gene3D" id="2.40.40.10">
    <property type="entry name" value="RlpA-like domain"/>
    <property type="match status" value="1"/>
</dbReference>
<reference evidence="6" key="1">
    <citation type="submission" date="2022-07" db="EMBL/GenBank/DDBJ databases">
        <authorList>
            <person name="Macas J."/>
            <person name="Novak P."/>
            <person name="Neumann P."/>
        </authorList>
    </citation>
    <scope>NUCLEOTIDE SEQUENCE</scope>
</reference>
<evidence type="ECO:0000256" key="2">
    <source>
        <dbReference type="ARBA" id="ARBA00022525"/>
    </source>
</evidence>
<dbReference type="Proteomes" id="UP001152484">
    <property type="component" value="Unassembled WGS sequence"/>
</dbReference>
<keyword evidence="7" id="KW-1185">Reference proteome</keyword>
<comment type="subcellular location">
    <subcellularLocation>
        <location evidence="1">Secreted</location>
    </subcellularLocation>
</comment>
<accession>A0A9P0Z4P8</accession>
<dbReference type="PANTHER" id="PTHR31692:SF5">
    <property type="entry name" value="EXPANSIN-B3"/>
    <property type="match status" value="1"/>
</dbReference>
<dbReference type="PRINTS" id="PR01225">
    <property type="entry name" value="EXPANSNFAMLY"/>
</dbReference>
<dbReference type="PROSITE" id="PS50842">
    <property type="entry name" value="EXPANSIN_EG45"/>
    <property type="match status" value="1"/>
</dbReference>
<dbReference type="InterPro" id="IPR009009">
    <property type="entry name" value="RlpA-like_DPBB"/>
</dbReference>
<dbReference type="InterPro" id="IPR005795">
    <property type="entry name" value="LolPI"/>
</dbReference>
<evidence type="ECO:0000313" key="7">
    <source>
        <dbReference type="Proteomes" id="UP001152484"/>
    </source>
</evidence>